<name>V5WLQ5_9SPIO</name>
<dbReference type="Pfam" id="PF00535">
    <property type="entry name" value="Glycos_transf_2"/>
    <property type="match status" value="1"/>
</dbReference>
<dbReference type="HOGENOM" id="CLU_053119_0_0_12"/>
<keyword evidence="5" id="KW-0460">Magnesium</keyword>
<evidence type="ECO:0000256" key="1">
    <source>
        <dbReference type="ARBA" id="ARBA00001946"/>
    </source>
</evidence>
<evidence type="ECO:0000313" key="8">
    <source>
        <dbReference type="EMBL" id="AHC16543.1"/>
    </source>
</evidence>
<comment type="cofactor">
    <cofactor evidence="1">
        <name>Mg(2+)</name>
        <dbReference type="ChEBI" id="CHEBI:18420"/>
    </cofactor>
</comment>
<dbReference type="STRING" id="1307761.L21SP2_3203"/>
<evidence type="ECO:0000256" key="5">
    <source>
        <dbReference type="ARBA" id="ARBA00022842"/>
    </source>
</evidence>
<feature type="region of interest" description="Disordered" evidence="6">
    <location>
        <begin position="317"/>
        <end position="354"/>
    </location>
</feature>
<keyword evidence="9" id="KW-1185">Reference proteome</keyword>
<dbReference type="OrthoDB" id="9815923at2"/>
<comment type="similarity">
    <text evidence="2">Belongs to the glycosyltransferase 2 family.</text>
</comment>
<dbReference type="KEGG" id="slr:L21SP2_3203"/>
<dbReference type="GO" id="GO:0016757">
    <property type="term" value="F:glycosyltransferase activity"/>
    <property type="evidence" value="ECO:0007669"/>
    <property type="project" value="UniProtKB-KW"/>
</dbReference>
<protein>
    <recommendedName>
        <fullName evidence="7">Glycosyltransferase 2-like domain-containing protein</fullName>
    </recommendedName>
</protein>
<evidence type="ECO:0000256" key="2">
    <source>
        <dbReference type="ARBA" id="ARBA00006739"/>
    </source>
</evidence>
<dbReference type="EMBL" id="CP006939">
    <property type="protein sequence ID" value="AHC16543.1"/>
    <property type="molecule type" value="Genomic_DNA"/>
</dbReference>
<dbReference type="PATRIC" id="fig|1307761.3.peg.3191"/>
<reference evidence="8 9" key="1">
    <citation type="journal article" date="2015" name="Stand. Genomic Sci.">
        <title>Complete genome sequence and description of Salinispira pacifica gen. nov., sp. nov., a novel spirochaete isolated form a hypersaline microbial mat.</title>
        <authorList>
            <person name="Ben Hania W."/>
            <person name="Joseph M."/>
            <person name="Schumann P."/>
            <person name="Bunk B."/>
            <person name="Fiebig A."/>
            <person name="Sproer C."/>
            <person name="Klenk H.P."/>
            <person name="Fardeau M.L."/>
            <person name="Spring S."/>
        </authorList>
    </citation>
    <scope>NUCLEOTIDE SEQUENCE [LARGE SCALE GENOMIC DNA]</scope>
    <source>
        <strain evidence="8 9">L21-RPul-D2</strain>
    </source>
</reference>
<evidence type="ECO:0000256" key="6">
    <source>
        <dbReference type="SAM" id="MobiDB-lite"/>
    </source>
</evidence>
<feature type="domain" description="Glycosyltransferase 2-like" evidence="7">
    <location>
        <begin position="37"/>
        <end position="131"/>
    </location>
</feature>
<feature type="compositionally biased region" description="Low complexity" evidence="6">
    <location>
        <begin position="342"/>
        <end position="354"/>
    </location>
</feature>
<accession>V5WLQ5</accession>
<dbReference type="PANTHER" id="PTHR48090:SF10">
    <property type="entry name" value="GLUCOSYL-3-PHOSPHOGLYCERATE SYNTHASE"/>
    <property type="match status" value="1"/>
</dbReference>
<dbReference type="eggNOG" id="COG0463">
    <property type="taxonomic scope" value="Bacteria"/>
</dbReference>
<dbReference type="InterPro" id="IPR001173">
    <property type="entry name" value="Glyco_trans_2-like"/>
</dbReference>
<dbReference type="SUPFAM" id="SSF53448">
    <property type="entry name" value="Nucleotide-diphospho-sugar transferases"/>
    <property type="match status" value="1"/>
</dbReference>
<sequence length="354" mass="40313">MSSNTQSWLQHNTYHHSDFADIRKLVEMKKKKGLTISLCLPTLNEEKTIAKEIIIMKSELMLRYPLLDEIAVIDSGSTDNTVEIAKSYGVDVHLADDILPDMEKFKGKGENLWKALYVLKGDIIVYIDADIKNIHHRFVYGLLGPLLMREDVRYVKAFYDRPLSIDARQVKPTGGGRVTELVIRPLFSLFTPQLSQIIQPLSGEYAGYRDVLEQVSFPIGYGIETSMLLDIYERWGMEIMAQVDLDKRVHRNQDTIALGRMAFGIMQTFLKRIEKLGLVNINTEMFDEMLQHAIQEGSYEKISTEMRAKERPPMITIPEYQKTFYPQGLPADREDKAKGGARKASSGKKSGSKS</sequence>
<evidence type="ECO:0000256" key="3">
    <source>
        <dbReference type="ARBA" id="ARBA00022676"/>
    </source>
</evidence>
<dbReference type="Proteomes" id="UP000018680">
    <property type="component" value="Chromosome"/>
</dbReference>
<gene>
    <name evidence="8" type="ORF">L21SP2_3203</name>
</gene>
<proteinExistence type="inferred from homology"/>
<keyword evidence="3" id="KW-0328">Glycosyltransferase</keyword>
<evidence type="ECO:0000313" key="9">
    <source>
        <dbReference type="Proteomes" id="UP000018680"/>
    </source>
</evidence>
<dbReference type="InterPro" id="IPR050256">
    <property type="entry name" value="Glycosyltransferase_2"/>
</dbReference>
<keyword evidence="4" id="KW-0808">Transferase</keyword>
<dbReference type="AlphaFoldDB" id="V5WLQ5"/>
<evidence type="ECO:0000256" key="4">
    <source>
        <dbReference type="ARBA" id="ARBA00022679"/>
    </source>
</evidence>
<organism evidence="8 9">
    <name type="scientific">Salinispira pacifica</name>
    <dbReference type="NCBI Taxonomy" id="1307761"/>
    <lineage>
        <taxon>Bacteria</taxon>
        <taxon>Pseudomonadati</taxon>
        <taxon>Spirochaetota</taxon>
        <taxon>Spirochaetia</taxon>
        <taxon>Spirochaetales</taxon>
        <taxon>Spirochaetaceae</taxon>
        <taxon>Salinispira</taxon>
    </lineage>
</organism>
<dbReference type="RefSeq" id="WP_024269439.1">
    <property type="nucleotide sequence ID" value="NC_023035.1"/>
</dbReference>
<dbReference type="PANTHER" id="PTHR48090">
    <property type="entry name" value="UNDECAPRENYL-PHOSPHATE 4-DEOXY-4-FORMAMIDO-L-ARABINOSE TRANSFERASE-RELATED"/>
    <property type="match status" value="1"/>
</dbReference>
<dbReference type="InterPro" id="IPR029044">
    <property type="entry name" value="Nucleotide-diphossugar_trans"/>
</dbReference>
<evidence type="ECO:0000259" key="7">
    <source>
        <dbReference type="Pfam" id="PF00535"/>
    </source>
</evidence>
<dbReference type="NCBIfam" id="NF010496">
    <property type="entry name" value="PRK13915.1"/>
    <property type="match status" value="1"/>
</dbReference>
<dbReference type="Gene3D" id="3.90.550.10">
    <property type="entry name" value="Spore Coat Polysaccharide Biosynthesis Protein SpsA, Chain A"/>
    <property type="match status" value="1"/>
</dbReference>